<protein>
    <submittedName>
        <fullName evidence="1">Uncharacterized protein</fullName>
    </submittedName>
</protein>
<dbReference type="KEGG" id="acry:AC20117_03830"/>
<keyword evidence="2" id="KW-1185">Reference proteome</keyword>
<dbReference type="AlphaFoldDB" id="A0A1H1E2H3"/>
<dbReference type="RefSeq" id="WP_074700914.1">
    <property type="nucleotide sequence ID" value="NZ_CP018863.1"/>
</dbReference>
<sequence>MEIAKDDAGDMVIGDVSRLGGRALTVGITGISGDEVLSIGWVETGDSIKLNLEDAVTLRDEIDRIIKDRHTGEDI</sequence>
<evidence type="ECO:0000313" key="2">
    <source>
        <dbReference type="Proteomes" id="UP000181917"/>
    </source>
</evidence>
<dbReference type="EMBL" id="FNKH01000002">
    <property type="protein sequence ID" value="SDQ82698.1"/>
    <property type="molecule type" value="Genomic_DNA"/>
</dbReference>
<organism evidence="1 2">
    <name type="scientific">Crystallibacter crystallopoietes</name>
    <dbReference type="NCBI Taxonomy" id="37928"/>
    <lineage>
        <taxon>Bacteria</taxon>
        <taxon>Bacillati</taxon>
        <taxon>Actinomycetota</taxon>
        <taxon>Actinomycetes</taxon>
        <taxon>Micrococcales</taxon>
        <taxon>Micrococcaceae</taxon>
        <taxon>Crystallibacter</taxon>
    </lineage>
</organism>
<accession>A0A1H1E2H3</accession>
<reference evidence="1 2" key="1">
    <citation type="submission" date="2016-10" db="EMBL/GenBank/DDBJ databases">
        <authorList>
            <person name="de Groot N.N."/>
        </authorList>
    </citation>
    <scope>NUCLEOTIDE SEQUENCE [LARGE SCALE GENOMIC DNA]</scope>
    <source>
        <strain evidence="1 2">DSM 20117</strain>
    </source>
</reference>
<evidence type="ECO:0000313" key="1">
    <source>
        <dbReference type="EMBL" id="SDQ82698.1"/>
    </source>
</evidence>
<gene>
    <name evidence="1" type="ORF">SAMN04489742_2723</name>
</gene>
<dbReference type="Proteomes" id="UP000181917">
    <property type="component" value="Unassembled WGS sequence"/>
</dbReference>
<dbReference type="OrthoDB" id="4949356at2"/>
<name>A0A1H1E2H3_9MICC</name>
<proteinExistence type="predicted"/>